<feature type="transmembrane region" description="Helical" evidence="1">
    <location>
        <begin position="210"/>
        <end position="229"/>
    </location>
</feature>
<organism evidence="2 3">
    <name type="scientific">Roseiterribacter gracilis</name>
    <dbReference type="NCBI Taxonomy" id="2812848"/>
    <lineage>
        <taxon>Bacteria</taxon>
        <taxon>Pseudomonadati</taxon>
        <taxon>Pseudomonadota</taxon>
        <taxon>Alphaproteobacteria</taxon>
        <taxon>Rhodospirillales</taxon>
        <taxon>Roseiterribacteraceae</taxon>
        <taxon>Roseiterribacter</taxon>
    </lineage>
</organism>
<feature type="transmembrane region" description="Helical" evidence="1">
    <location>
        <begin position="331"/>
        <end position="350"/>
    </location>
</feature>
<dbReference type="EMBL" id="BOPV01000001">
    <property type="protein sequence ID" value="GIL41330.1"/>
    <property type="molecule type" value="Genomic_DNA"/>
</dbReference>
<feature type="transmembrane region" description="Helical" evidence="1">
    <location>
        <begin position="279"/>
        <end position="311"/>
    </location>
</feature>
<feature type="transmembrane region" description="Helical" evidence="1">
    <location>
        <begin position="12"/>
        <end position="32"/>
    </location>
</feature>
<dbReference type="AlphaFoldDB" id="A0A8S8XKK8"/>
<accession>A0A8S8XKK8</accession>
<feature type="transmembrane region" description="Helical" evidence="1">
    <location>
        <begin position="357"/>
        <end position="376"/>
    </location>
</feature>
<feature type="transmembrane region" description="Helical" evidence="1">
    <location>
        <begin position="144"/>
        <end position="161"/>
    </location>
</feature>
<evidence type="ECO:0000313" key="2">
    <source>
        <dbReference type="EMBL" id="GIL41330.1"/>
    </source>
</evidence>
<feature type="transmembrane region" description="Helical" evidence="1">
    <location>
        <begin position="113"/>
        <end position="132"/>
    </location>
</feature>
<gene>
    <name evidence="2" type="ORF">TMPK1_35670</name>
</gene>
<comment type="caution">
    <text evidence="2">The sequence shown here is derived from an EMBL/GenBank/DDBJ whole genome shotgun (WGS) entry which is preliminary data.</text>
</comment>
<evidence type="ECO:0000256" key="1">
    <source>
        <dbReference type="SAM" id="Phobius"/>
    </source>
</evidence>
<dbReference type="RefSeq" id="WP_420244771.1">
    <property type="nucleotide sequence ID" value="NZ_BOPV01000001.1"/>
</dbReference>
<feature type="transmembrane region" description="Helical" evidence="1">
    <location>
        <begin position="168"/>
        <end position="190"/>
    </location>
</feature>
<keyword evidence="3" id="KW-1185">Reference proteome</keyword>
<evidence type="ECO:0000313" key="3">
    <source>
        <dbReference type="Proteomes" id="UP000681075"/>
    </source>
</evidence>
<name>A0A8S8XKK8_9PROT</name>
<keyword evidence="1" id="KW-0472">Membrane</keyword>
<keyword evidence="1" id="KW-0812">Transmembrane</keyword>
<dbReference type="Proteomes" id="UP000681075">
    <property type="component" value="Unassembled WGS sequence"/>
</dbReference>
<proteinExistence type="predicted"/>
<feature type="transmembrane region" description="Helical" evidence="1">
    <location>
        <begin position="88"/>
        <end position="106"/>
    </location>
</feature>
<keyword evidence="1" id="KW-1133">Transmembrane helix</keyword>
<sequence length="487" mass="52412">MKREERETFPAAWLLLPLAALWVVLLLAHPGLPRGVAPGWTVWFDQSHYLDQALQIARGAIDPKGFFYPPLYPALGALAIKLGVSPTFAFQPVDLLCFLVFALAFVRTAERFVAPVVAVTLFVATVCARPIVEHWVVPWTTTPAATLVALLIYASCAAARVRPIVIGLLLGLLATTRPLDAMPAAFLVLVRLPSLLRDAEAPRLDTLAKLAFGTLVPVLALVAFDLAVWGNALGDYYRLADGSRPGLSPATAIGKFVALWTDGSSFGLPHETMLAHEPWLFLGLAGCALALVAGSNALAAIAVALVLHVLAYAAFNDLTPANLFRYGLVHYLKWTYPYFALLAVATPFAAARNGRAAPALAALLAAIVVGCAGWHMRNVPVAVAHDEAALRITLAGDKADAIDLDGATLHSPSWDLVGVTKDGASLLRGREIHATAWQDHTRFIFTRPIQPGELVVPLDQLDLRGEPAARAQRQHLGLRWPVWLQVD</sequence>
<reference evidence="2" key="1">
    <citation type="submission" date="2021-02" db="EMBL/GenBank/DDBJ databases">
        <title>Genome sequence of Rhodospirillales sp. strain TMPK1 isolated from soil.</title>
        <authorList>
            <person name="Nakai R."/>
            <person name="Kusada H."/>
            <person name="Tamaki H."/>
        </authorList>
    </citation>
    <scope>NUCLEOTIDE SEQUENCE</scope>
    <source>
        <strain evidence="2">TMPK1</strain>
    </source>
</reference>
<protein>
    <submittedName>
        <fullName evidence="2">Uncharacterized protein</fullName>
    </submittedName>
</protein>